<dbReference type="EMBL" id="JACVVK020000148">
    <property type="protein sequence ID" value="KAK7488667.1"/>
    <property type="molecule type" value="Genomic_DNA"/>
</dbReference>
<dbReference type="Gene3D" id="1.20.58.190">
    <property type="entry name" value="Translin, domain 1"/>
    <property type="match status" value="1"/>
</dbReference>
<dbReference type="GO" id="GO:0005737">
    <property type="term" value="C:cytoplasm"/>
    <property type="evidence" value="ECO:0007669"/>
    <property type="project" value="UniProtKB-SubCell"/>
</dbReference>
<evidence type="ECO:0000256" key="7">
    <source>
        <dbReference type="SAM" id="MobiDB-lite"/>
    </source>
</evidence>
<feature type="binding site" evidence="6">
    <location>
        <position position="123"/>
    </location>
    <ligand>
        <name>Mg(2+)</name>
        <dbReference type="ChEBI" id="CHEBI:18420"/>
    </ligand>
</feature>
<gene>
    <name evidence="8" type="ORF">BaRGS_00020120</name>
</gene>
<comment type="subcellular location">
    <subcellularLocation>
        <location evidence="2">Cytoplasm</location>
    </subcellularLocation>
    <subcellularLocation>
        <location evidence="1">Nucleus</location>
    </subcellularLocation>
</comment>
<dbReference type="InterPro" id="IPR016069">
    <property type="entry name" value="Translin_C"/>
</dbReference>
<dbReference type="SUPFAM" id="SSF74784">
    <property type="entry name" value="Translin"/>
    <property type="match status" value="1"/>
</dbReference>
<dbReference type="GO" id="GO:0005634">
    <property type="term" value="C:nucleus"/>
    <property type="evidence" value="ECO:0007669"/>
    <property type="project" value="UniProtKB-SubCell"/>
</dbReference>
<evidence type="ECO:0000256" key="4">
    <source>
        <dbReference type="ARBA" id="ARBA00022490"/>
    </source>
</evidence>
<evidence type="ECO:0008006" key="10">
    <source>
        <dbReference type="Google" id="ProtNLM"/>
    </source>
</evidence>
<dbReference type="Proteomes" id="UP001519460">
    <property type="component" value="Unassembled WGS sequence"/>
</dbReference>
<feature type="region of interest" description="Disordered" evidence="7">
    <location>
        <begin position="155"/>
        <end position="240"/>
    </location>
</feature>
<evidence type="ECO:0000313" key="9">
    <source>
        <dbReference type="Proteomes" id="UP001519460"/>
    </source>
</evidence>
<feature type="region of interest" description="Disordered" evidence="7">
    <location>
        <begin position="1"/>
        <end position="20"/>
    </location>
</feature>
<dbReference type="Pfam" id="PF01997">
    <property type="entry name" value="Translin"/>
    <property type="match status" value="1"/>
</dbReference>
<evidence type="ECO:0000256" key="6">
    <source>
        <dbReference type="PIRSR" id="PIRSR602848-1"/>
    </source>
</evidence>
<evidence type="ECO:0000313" key="8">
    <source>
        <dbReference type="EMBL" id="KAK7488667.1"/>
    </source>
</evidence>
<keyword evidence="4" id="KW-0963">Cytoplasm</keyword>
<proteinExistence type="inferred from homology"/>
<name>A0ABD0KP25_9CAEN</name>
<accession>A0ABD0KP25</accession>
<organism evidence="8 9">
    <name type="scientific">Batillaria attramentaria</name>
    <dbReference type="NCBI Taxonomy" id="370345"/>
    <lineage>
        <taxon>Eukaryota</taxon>
        <taxon>Metazoa</taxon>
        <taxon>Spiralia</taxon>
        <taxon>Lophotrochozoa</taxon>
        <taxon>Mollusca</taxon>
        <taxon>Gastropoda</taxon>
        <taxon>Caenogastropoda</taxon>
        <taxon>Sorbeoconcha</taxon>
        <taxon>Cerithioidea</taxon>
        <taxon>Batillariidae</taxon>
        <taxon>Batillaria</taxon>
    </lineage>
</organism>
<keyword evidence="6" id="KW-0460">Magnesium</keyword>
<feature type="compositionally biased region" description="Polar residues" evidence="7">
    <location>
        <begin position="165"/>
        <end position="174"/>
    </location>
</feature>
<dbReference type="FunFam" id="1.20.58.200:FF:000001">
    <property type="entry name" value="Translin-associated factor X"/>
    <property type="match status" value="1"/>
</dbReference>
<dbReference type="AlphaFoldDB" id="A0ABD0KP25"/>
<comment type="similarity">
    <text evidence="3">Belongs to the translin family.</text>
</comment>
<comment type="caution">
    <text evidence="8">The sequence shown here is derived from an EMBL/GenBank/DDBJ whole genome shotgun (WGS) entry which is preliminary data.</text>
</comment>
<feature type="binding site" evidence="6">
    <location>
        <position position="260"/>
    </location>
    <ligand>
        <name>Mg(2+)</name>
        <dbReference type="ChEBI" id="CHEBI:18420"/>
    </ligand>
</feature>
<dbReference type="Gene3D" id="1.20.58.200">
    <property type="entry name" value="Translin, domain 2"/>
    <property type="match status" value="1"/>
</dbReference>
<dbReference type="InterPro" id="IPR016068">
    <property type="entry name" value="Translin_N"/>
</dbReference>
<feature type="compositionally biased region" description="Basic and acidic residues" evidence="7">
    <location>
        <begin position="9"/>
        <end position="20"/>
    </location>
</feature>
<keyword evidence="9" id="KW-1185">Reference proteome</keyword>
<feature type="compositionally biased region" description="Polar residues" evidence="7">
    <location>
        <begin position="201"/>
        <end position="214"/>
    </location>
</feature>
<reference evidence="8 9" key="1">
    <citation type="journal article" date="2023" name="Sci. Data">
        <title>Genome assembly of the Korean intertidal mud-creeper Batillaria attramentaria.</title>
        <authorList>
            <person name="Patra A.K."/>
            <person name="Ho P.T."/>
            <person name="Jun S."/>
            <person name="Lee S.J."/>
            <person name="Kim Y."/>
            <person name="Won Y.J."/>
        </authorList>
    </citation>
    <scope>NUCLEOTIDE SEQUENCE [LARGE SCALE GENOMIC DNA]</scope>
    <source>
        <strain evidence="8">Wonlab-2016</strain>
    </source>
</reference>
<sequence>MAGRGRRAHGADRNRAKSKCKVDENSPVIQAFYGYQSELDARHDKYERIVKLSRDITIESKRVIFLLQRCAGNEDQEEVLTQALTRIKDIQKTRFLPLALELDGEDHYQFMRAYSPGLQEYIEAVSFYHYLKYSQLVSLTAVQQDLQFSRQDAILHTSPGGASGADSTASQPGASPQGKPAGGSEKKDDKSPLNGSSGSGTQTSDQPSNKTSTEAKAVVDSSEEVAAKKRRNDTDSRSETVVVSVPPMEFMLGIADLTGELMRTAIMSVSAGNLDFPIQACKFMRVIHDAFMSYGNTARELSKKMWTLQQSLQKVENACYTLQVRGSEIPKHMLAEVFSASSSDGLYGGDVDDTAAEHL</sequence>
<evidence type="ECO:0000256" key="3">
    <source>
        <dbReference type="ARBA" id="ARBA00005902"/>
    </source>
</evidence>
<protein>
    <recommendedName>
        <fullName evidence="10">Translin-associated protein X</fullName>
    </recommendedName>
</protein>
<dbReference type="CDD" id="cd14820">
    <property type="entry name" value="TRAX"/>
    <property type="match status" value="1"/>
</dbReference>
<keyword evidence="6" id="KW-0479">Metal-binding</keyword>
<dbReference type="InterPro" id="IPR002848">
    <property type="entry name" value="Translin_fam"/>
</dbReference>
<evidence type="ECO:0000256" key="5">
    <source>
        <dbReference type="ARBA" id="ARBA00023242"/>
    </source>
</evidence>
<dbReference type="PANTHER" id="PTHR10741">
    <property type="entry name" value="TRANSLIN AND TRANSLIN ASSOCIATED PROTEIN X"/>
    <property type="match status" value="1"/>
</dbReference>
<dbReference type="InterPro" id="IPR036081">
    <property type="entry name" value="Translin_sf"/>
</dbReference>
<keyword evidence="5" id="KW-0539">Nucleus</keyword>
<evidence type="ECO:0000256" key="1">
    <source>
        <dbReference type="ARBA" id="ARBA00004123"/>
    </source>
</evidence>
<evidence type="ECO:0000256" key="2">
    <source>
        <dbReference type="ARBA" id="ARBA00004496"/>
    </source>
</evidence>